<dbReference type="Pfam" id="PF21597">
    <property type="entry name" value="TetR_C_43"/>
    <property type="match status" value="1"/>
</dbReference>
<feature type="domain" description="HTH tetR-type" evidence="6">
    <location>
        <begin position="40"/>
        <end position="99"/>
    </location>
</feature>
<reference evidence="7 8" key="1">
    <citation type="submission" date="2017-09" db="EMBL/GenBank/DDBJ databases">
        <title>Biodiversity and function of Thalassospira species in the particle-attached aromatic-hydrocarbon-degrading consortia from the surface seawater of the China South Sea.</title>
        <authorList>
            <person name="Dong C."/>
            <person name="Lai Q."/>
            <person name="Shao Z."/>
        </authorList>
    </citation>
    <scope>NUCLEOTIDE SEQUENCE [LARGE SCALE GENOMIC DNA]</scope>
    <source>
        <strain evidence="7 8">139Z-12</strain>
    </source>
</reference>
<protein>
    <submittedName>
        <fullName evidence="7">TetR family transcriptional regulator</fullName>
    </submittedName>
</protein>
<dbReference type="InterPro" id="IPR001647">
    <property type="entry name" value="HTH_TetR"/>
</dbReference>
<feature type="compositionally biased region" description="Basic and acidic residues" evidence="5">
    <location>
        <begin position="1"/>
        <end position="11"/>
    </location>
</feature>
<dbReference type="SUPFAM" id="SSF46689">
    <property type="entry name" value="Homeodomain-like"/>
    <property type="match status" value="1"/>
</dbReference>
<dbReference type="SUPFAM" id="SSF48498">
    <property type="entry name" value="Tetracyclin repressor-like, C-terminal domain"/>
    <property type="match status" value="1"/>
</dbReference>
<dbReference type="InterPro" id="IPR049445">
    <property type="entry name" value="TetR_SbtR-like_C"/>
</dbReference>
<feature type="DNA-binding region" description="H-T-H motif" evidence="4">
    <location>
        <begin position="62"/>
        <end position="81"/>
    </location>
</feature>
<dbReference type="PRINTS" id="PR00455">
    <property type="entry name" value="HTHTETR"/>
</dbReference>
<evidence type="ECO:0000256" key="5">
    <source>
        <dbReference type="SAM" id="MobiDB-lite"/>
    </source>
</evidence>
<evidence type="ECO:0000256" key="1">
    <source>
        <dbReference type="ARBA" id="ARBA00023015"/>
    </source>
</evidence>
<evidence type="ECO:0000259" key="6">
    <source>
        <dbReference type="PROSITE" id="PS50977"/>
    </source>
</evidence>
<dbReference type="InterPro" id="IPR050109">
    <property type="entry name" value="HTH-type_TetR-like_transc_reg"/>
</dbReference>
<dbReference type="PANTHER" id="PTHR30055:SF234">
    <property type="entry name" value="HTH-TYPE TRANSCRIPTIONAL REGULATOR BETI"/>
    <property type="match status" value="1"/>
</dbReference>
<dbReference type="InterPro" id="IPR009057">
    <property type="entry name" value="Homeodomain-like_sf"/>
</dbReference>
<dbReference type="PANTHER" id="PTHR30055">
    <property type="entry name" value="HTH-TYPE TRANSCRIPTIONAL REGULATOR RUTR"/>
    <property type="match status" value="1"/>
</dbReference>
<keyword evidence="1" id="KW-0805">Transcription regulation</keyword>
<dbReference type="Proteomes" id="UP000233332">
    <property type="component" value="Unassembled WGS sequence"/>
</dbReference>
<evidence type="ECO:0000256" key="4">
    <source>
        <dbReference type="PROSITE-ProRule" id="PRU00335"/>
    </source>
</evidence>
<dbReference type="Pfam" id="PF00440">
    <property type="entry name" value="TetR_N"/>
    <property type="match status" value="1"/>
</dbReference>
<dbReference type="EMBL" id="NXGX01000009">
    <property type="protein sequence ID" value="PKR56724.1"/>
    <property type="molecule type" value="Genomic_DNA"/>
</dbReference>
<dbReference type="GO" id="GO:0003700">
    <property type="term" value="F:DNA-binding transcription factor activity"/>
    <property type="evidence" value="ECO:0007669"/>
    <property type="project" value="TreeGrafter"/>
</dbReference>
<comment type="caution">
    <text evidence="7">The sequence shown here is derived from an EMBL/GenBank/DDBJ whole genome shotgun (WGS) entry which is preliminary data.</text>
</comment>
<keyword evidence="3" id="KW-0804">Transcription</keyword>
<evidence type="ECO:0000313" key="8">
    <source>
        <dbReference type="Proteomes" id="UP000233332"/>
    </source>
</evidence>
<dbReference type="PROSITE" id="PS50977">
    <property type="entry name" value="HTH_TETR_2"/>
    <property type="match status" value="1"/>
</dbReference>
<feature type="region of interest" description="Disordered" evidence="5">
    <location>
        <begin position="1"/>
        <end position="35"/>
    </location>
</feature>
<dbReference type="AlphaFoldDB" id="A0A2N3L1N6"/>
<gene>
    <name evidence="7" type="ORF">COO92_18895</name>
</gene>
<dbReference type="GO" id="GO:0000976">
    <property type="term" value="F:transcription cis-regulatory region binding"/>
    <property type="evidence" value="ECO:0007669"/>
    <property type="project" value="TreeGrafter"/>
</dbReference>
<dbReference type="Gene3D" id="1.10.357.10">
    <property type="entry name" value="Tetracycline Repressor, domain 2"/>
    <property type="match status" value="1"/>
</dbReference>
<proteinExistence type="predicted"/>
<feature type="compositionally biased region" description="Low complexity" evidence="5">
    <location>
        <begin position="12"/>
        <end position="34"/>
    </location>
</feature>
<evidence type="ECO:0000256" key="2">
    <source>
        <dbReference type="ARBA" id="ARBA00023125"/>
    </source>
</evidence>
<evidence type="ECO:0000256" key="3">
    <source>
        <dbReference type="ARBA" id="ARBA00023163"/>
    </source>
</evidence>
<evidence type="ECO:0000313" key="7">
    <source>
        <dbReference type="EMBL" id="PKR56724.1"/>
    </source>
</evidence>
<accession>A0A2N3L1N6</accession>
<dbReference type="InterPro" id="IPR036271">
    <property type="entry name" value="Tet_transcr_reg_TetR-rel_C_sf"/>
</dbReference>
<keyword evidence="2 4" id="KW-0238">DNA-binding</keyword>
<dbReference type="RefSeq" id="WP_101304546.1">
    <property type="nucleotide sequence ID" value="NZ_NXGX01000009.1"/>
</dbReference>
<sequence length="220" mass="23513">MAKETPTEKKVATATSTTRSTNTTATKAPRTTRAPRADALRNEDALLEAAKVVFANIGVDAPVREIAAQAGVGVGTLYRRFPTRSDLVVGVFKREVDACAAEAPKLATAHPPGEALSRWLKRYCQFIVTKKGLASALHSGDPAFDALPAYFRSNFEPALTDLLAAAAKAGEARHDVDAYDLLRAIGNLASTGGKDGPDGMEHTYRMLDLMIDGLRFGTPR</sequence>
<organism evidence="7 8">
    <name type="scientific">Thalassospira lohafexi</name>
    <dbReference type="NCBI Taxonomy" id="744227"/>
    <lineage>
        <taxon>Bacteria</taxon>
        <taxon>Pseudomonadati</taxon>
        <taxon>Pseudomonadota</taxon>
        <taxon>Alphaproteobacteria</taxon>
        <taxon>Rhodospirillales</taxon>
        <taxon>Thalassospiraceae</taxon>
        <taxon>Thalassospira</taxon>
    </lineage>
</organism>
<keyword evidence="8" id="KW-1185">Reference proteome</keyword>
<name>A0A2N3L1N6_9PROT</name>